<gene>
    <name evidence="1" type="ORF">TBK1r_40080</name>
</gene>
<reference evidence="1 2" key="1">
    <citation type="submission" date="2019-02" db="EMBL/GenBank/DDBJ databases">
        <title>Deep-cultivation of Planctomycetes and their phenomic and genomic characterization uncovers novel biology.</title>
        <authorList>
            <person name="Wiegand S."/>
            <person name="Jogler M."/>
            <person name="Boedeker C."/>
            <person name="Pinto D."/>
            <person name="Vollmers J."/>
            <person name="Rivas-Marin E."/>
            <person name="Kohn T."/>
            <person name="Peeters S.H."/>
            <person name="Heuer A."/>
            <person name="Rast P."/>
            <person name="Oberbeckmann S."/>
            <person name="Bunk B."/>
            <person name="Jeske O."/>
            <person name="Meyerdierks A."/>
            <person name="Storesund J.E."/>
            <person name="Kallscheuer N."/>
            <person name="Luecker S."/>
            <person name="Lage O.M."/>
            <person name="Pohl T."/>
            <person name="Merkel B.J."/>
            <person name="Hornburger P."/>
            <person name="Mueller R.-W."/>
            <person name="Bruemmer F."/>
            <person name="Labrenz M."/>
            <person name="Spormann A.M."/>
            <person name="Op den Camp H."/>
            <person name="Overmann J."/>
            <person name="Amann R."/>
            <person name="Jetten M.S.M."/>
            <person name="Mascher T."/>
            <person name="Medema M.H."/>
            <person name="Devos D.P."/>
            <person name="Kaster A.-K."/>
            <person name="Ovreas L."/>
            <person name="Rohde M."/>
            <person name="Galperin M.Y."/>
            <person name="Jogler C."/>
        </authorList>
    </citation>
    <scope>NUCLEOTIDE SEQUENCE [LARGE SCALE GENOMIC DNA]</scope>
    <source>
        <strain evidence="1 2">TBK1r</strain>
    </source>
</reference>
<evidence type="ECO:0000313" key="2">
    <source>
        <dbReference type="Proteomes" id="UP000318081"/>
    </source>
</evidence>
<protein>
    <submittedName>
        <fullName evidence="1">Uncharacterized protein</fullName>
    </submittedName>
</protein>
<dbReference type="Proteomes" id="UP000318081">
    <property type="component" value="Chromosome"/>
</dbReference>
<sequence>MGDRRPGVAIAAMRAAYALGIDLSDHIGEMTALLDDPSVDFAAVVQLIGQLGEQGQRADAAICKHLARSIRNLEDEKTDMLLRCLRSICTDPAATITKLMPQMDQEEALRWLQRTH</sequence>
<keyword evidence="2" id="KW-1185">Reference proteome</keyword>
<dbReference type="RefSeq" id="WP_145214192.1">
    <property type="nucleotide sequence ID" value="NZ_CP036432.1"/>
</dbReference>
<dbReference type="EMBL" id="CP036432">
    <property type="protein sequence ID" value="QDV85054.1"/>
    <property type="molecule type" value="Genomic_DNA"/>
</dbReference>
<organism evidence="1 2">
    <name type="scientific">Stieleria magnilauensis</name>
    <dbReference type="NCBI Taxonomy" id="2527963"/>
    <lineage>
        <taxon>Bacteria</taxon>
        <taxon>Pseudomonadati</taxon>
        <taxon>Planctomycetota</taxon>
        <taxon>Planctomycetia</taxon>
        <taxon>Pirellulales</taxon>
        <taxon>Pirellulaceae</taxon>
        <taxon>Stieleria</taxon>
    </lineage>
</organism>
<proteinExistence type="predicted"/>
<accession>A0ABX5XT15</accession>
<evidence type="ECO:0000313" key="1">
    <source>
        <dbReference type="EMBL" id="QDV85054.1"/>
    </source>
</evidence>
<name>A0ABX5XT15_9BACT</name>